<gene>
    <name evidence="1" type="ORF">GR303_10940</name>
</gene>
<evidence type="ECO:0000313" key="2">
    <source>
        <dbReference type="Proteomes" id="UP000818323"/>
    </source>
</evidence>
<reference evidence="1 2" key="1">
    <citation type="submission" date="2020-01" db="EMBL/GenBank/DDBJ databases">
        <title>Microvirga sp. nov., an arsenate reduction bacterium isolated from Tibet hotspring sediments.</title>
        <authorList>
            <person name="Yuan C.-G."/>
        </authorList>
    </citation>
    <scope>NUCLEOTIDE SEQUENCE [LARGE SCALE GENOMIC DNA]</scope>
    <source>
        <strain evidence="1 2">SYSU G3D203</strain>
    </source>
</reference>
<comment type="caution">
    <text evidence="1">The sequence shown here is derived from an EMBL/GenBank/DDBJ whole genome shotgun (WGS) entry which is preliminary data.</text>
</comment>
<dbReference type="EMBL" id="JAAAXJ010000004">
    <property type="protein sequence ID" value="NBJ24868.1"/>
    <property type="molecule type" value="Genomic_DNA"/>
</dbReference>
<evidence type="ECO:0000313" key="1">
    <source>
        <dbReference type="EMBL" id="NBJ24868.1"/>
    </source>
</evidence>
<dbReference type="Proteomes" id="UP000818323">
    <property type="component" value="Unassembled WGS sequence"/>
</dbReference>
<organism evidence="1 2">
    <name type="scientific">Microvirga arsenatis</name>
    <dbReference type="NCBI Taxonomy" id="2692265"/>
    <lineage>
        <taxon>Bacteria</taxon>
        <taxon>Pseudomonadati</taxon>
        <taxon>Pseudomonadota</taxon>
        <taxon>Alphaproteobacteria</taxon>
        <taxon>Hyphomicrobiales</taxon>
        <taxon>Methylobacteriaceae</taxon>
        <taxon>Microvirga</taxon>
    </lineage>
</organism>
<proteinExistence type="predicted"/>
<protein>
    <submittedName>
        <fullName evidence="1">Uncharacterized protein</fullName>
    </submittedName>
</protein>
<accession>A0ABW9YXR5</accession>
<dbReference type="RefSeq" id="WP_161721912.1">
    <property type="nucleotide sequence ID" value="NZ_JAAAXI010000003.1"/>
</dbReference>
<sequence>MSDFLKTTIYVELLNEGTQVWRPVEAIELRSNTFVLLSSDDAATEEWPFKPGEIVSCESRVFADGSSGLVATVKIAQ</sequence>
<keyword evidence="2" id="KW-1185">Reference proteome</keyword>
<name>A0ABW9YXR5_9HYPH</name>